<proteinExistence type="predicted"/>
<feature type="transmembrane region" description="Helical" evidence="1">
    <location>
        <begin position="96"/>
        <end position="113"/>
    </location>
</feature>
<evidence type="ECO:0000313" key="3">
    <source>
        <dbReference type="Proteomes" id="UP000569914"/>
    </source>
</evidence>
<dbReference type="RefSeq" id="WP_179751525.1">
    <property type="nucleotide sequence ID" value="NZ_JACCBU010000001.1"/>
</dbReference>
<dbReference type="AlphaFoldDB" id="A0A7Y9I6Y1"/>
<feature type="transmembrane region" description="Helical" evidence="1">
    <location>
        <begin position="29"/>
        <end position="48"/>
    </location>
</feature>
<name>A0A7Y9I6Y1_9ACTN</name>
<dbReference type="EMBL" id="JACCBU010000001">
    <property type="protein sequence ID" value="NYE71407.1"/>
    <property type="molecule type" value="Genomic_DNA"/>
</dbReference>
<feature type="transmembrane region" description="Helical" evidence="1">
    <location>
        <begin position="54"/>
        <end position="75"/>
    </location>
</feature>
<keyword evidence="1" id="KW-0472">Membrane</keyword>
<feature type="transmembrane region" description="Helical" evidence="1">
    <location>
        <begin position="119"/>
        <end position="139"/>
    </location>
</feature>
<keyword evidence="3" id="KW-1185">Reference proteome</keyword>
<gene>
    <name evidence="2" type="ORF">BKA15_002736</name>
</gene>
<evidence type="ECO:0000256" key="1">
    <source>
        <dbReference type="SAM" id="Phobius"/>
    </source>
</evidence>
<keyword evidence="1" id="KW-0812">Transmembrane</keyword>
<comment type="caution">
    <text evidence="2">The sequence shown here is derived from an EMBL/GenBank/DDBJ whole genome shotgun (WGS) entry which is preliminary data.</text>
</comment>
<dbReference type="Proteomes" id="UP000569914">
    <property type="component" value="Unassembled WGS sequence"/>
</dbReference>
<accession>A0A7Y9I6Y1</accession>
<evidence type="ECO:0000313" key="2">
    <source>
        <dbReference type="EMBL" id="NYE71407.1"/>
    </source>
</evidence>
<sequence length="170" mass="18435">MTDDAEQDPADWLRRQPGQVREWIRQNNVIYGGMIAVALVLVQPFLTVAPLEPLELACVIAFAFAIPLLAALVMINQQETFRGRLASSKTVNVARALAMLASGTGIVTAFWNMSSIAGIVVLGSMVLAVAVHSSGYTRLEWPVLRRFGQRSAKQAEAAESAEQRERPSAG</sequence>
<reference evidence="2 3" key="1">
    <citation type="submission" date="2020-07" db="EMBL/GenBank/DDBJ databases">
        <title>Sequencing the genomes of 1000 actinobacteria strains.</title>
        <authorList>
            <person name="Klenk H.-P."/>
        </authorList>
    </citation>
    <scope>NUCLEOTIDE SEQUENCE [LARGE SCALE GENOMIC DNA]</scope>
    <source>
        <strain evidence="2 3">DSM 22083</strain>
    </source>
</reference>
<keyword evidence="1" id="KW-1133">Transmembrane helix</keyword>
<protein>
    <submittedName>
        <fullName evidence="2">Uncharacterized protein</fullName>
    </submittedName>
</protein>
<organism evidence="2 3">
    <name type="scientific">Microlunatus parietis</name>
    <dbReference type="NCBI Taxonomy" id="682979"/>
    <lineage>
        <taxon>Bacteria</taxon>
        <taxon>Bacillati</taxon>
        <taxon>Actinomycetota</taxon>
        <taxon>Actinomycetes</taxon>
        <taxon>Propionibacteriales</taxon>
        <taxon>Propionibacteriaceae</taxon>
        <taxon>Microlunatus</taxon>
    </lineage>
</organism>